<accession>A0A4U2YRI0</accession>
<dbReference type="OrthoDB" id="3242676at2"/>
<evidence type="ECO:0000313" key="2">
    <source>
        <dbReference type="Proteomes" id="UP000307808"/>
    </source>
</evidence>
<keyword evidence="2" id="KW-1185">Reference proteome</keyword>
<dbReference type="AlphaFoldDB" id="A0A4U2YRI0"/>
<evidence type="ECO:0000313" key="1">
    <source>
        <dbReference type="EMBL" id="TKI63988.1"/>
    </source>
</evidence>
<organism evidence="1 2">
    <name type="scientific">Nocardioides jishulii</name>
    <dbReference type="NCBI Taxonomy" id="2575440"/>
    <lineage>
        <taxon>Bacteria</taxon>
        <taxon>Bacillati</taxon>
        <taxon>Actinomycetota</taxon>
        <taxon>Actinomycetes</taxon>
        <taxon>Propionibacteriales</taxon>
        <taxon>Nocardioidaceae</taxon>
        <taxon>Nocardioides</taxon>
    </lineage>
</organism>
<sequence length="221" mass="23747">MVNDLRATVHAQVERLVELGYPALAGLEPEQFRALLSPLAEIDDVDLAEYDGGPGTVPCVLVVPPGLVPADLTVPLLRLAGSDRPGFVDRHHGEDGLAPFRPVNGLAVPPDPYLLLGFDRGEEFRDVAPQDALPVITGRGRTPVTVEEGIAAATHVPGVLEKNRCFMLSGSRRVERTGDRRVPALWISERAPKLGWCWDGNPHSWLGVASAARRMGAPPAP</sequence>
<reference evidence="1 2" key="1">
    <citation type="submission" date="2019-04" db="EMBL/GenBank/DDBJ databases">
        <authorList>
            <person name="Dong K."/>
        </authorList>
    </citation>
    <scope>NUCLEOTIDE SEQUENCE [LARGE SCALE GENOMIC DNA]</scope>
    <source>
        <strain evidence="2">dk3543</strain>
    </source>
</reference>
<protein>
    <submittedName>
        <fullName evidence="1">Uncharacterized protein</fullName>
    </submittedName>
</protein>
<dbReference type="Pfam" id="PF18959">
    <property type="entry name" value="DUF5701"/>
    <property type="match status" value="1"/>
</dbReference>
<proteinExistence type="predicted"/>
<name>A0A4U2YRI0_9ACTN</name>
<dbReference type="EMBL" id="SZPY01000001">
    <property type="protein sequence ID" value="TKI63988.1"/>
    <property type="molecule type" value="Genomic_DNA"/>
</dbReference>
<dbReference type="RefSeq" id="WP_137064452.1">
    <property type="nucleotide sequence ID" value="NZ_CP040748.1"/>
</dbReference>
<dbReference type="Proteomes" id="UP000307808">
    <property type="component" value="Unassembled WGS sequence"/>
</dbReference>
<dbReference type="InterPro" id="IPR043755">
    <property type="entry name" value="DUF5701"/>
</dbReference>
<gene>
    <name evidence="1" type="ORF">FC770_02065</name>
</gene>
<comment type="caution">
    <text evidence="1">The sequence shown here is derived from an EMBL/GenBank/DDBJ whole genome shotgun (WGS) entry which is preliminary data.</text>
</comment>